<dbReference type="PANTHER" id="PTHR12526">
    <property type="entry name" value="GLYCOSYLTRANSFERASE"/>
    <property type="match status" value="1"/>
</dbReference>
<organism evidence="3 4">
    <name type="scientific">Crassaminicella thermophila</name>
    <dbReference type="NCBI Taxonomy" id="2599308"/>
    <lineage>
        <taxon>Bacteria</taxon>
        <taxon>Bacillati</taxon>
        <taxon>Bacillota</taxon>
        <taxon>Clostridia</taxon>
        <taxon>Eubacteriales</taxon>
        <taxon>Clostridiaceae</taxon>
        <taxon>Crassaminicella</taxon>
    </lineage>
</organism>
<dbReference type="RefSeq" id="WP_148808599.1">
    <property type="nucleotide sequence ID" value="NZ_CP042243.1"/>
</dbReference>
<keyword evidence="4" id="KW-1185">Reference proteome</keyword>
<dbReference type="Proteomes" id="UP000324646">
    <property type="component" value="Chromosome"/>
</dbReference>
<evidence type="ECO:0000313" key="4">
    <source>
        <dbReference type="Proteomes" id="UP000324646"/>
    </source>
</evidence>
<evidence type="ECO:0000259" key="1">
    <source>
        <dbReference type="Pfam" id="PF00534"/>
    </source>
</evidence>
<feature type="domain" description="Glycosyl transferase family 1" evidence="1">
    <location>
        <begin position="191"/>
        <end position="346"/>
    </location>
</feature>
<dbReference type="InterPro" id="IPR028098">
    <property type="entry name" value="Glyco_trans_4-like_N"/>
</dbReference>
<dbReference type="KEGG" id="crs:FQB35_03155"/>
<evidence type="ECO:0000259" key="2">
    <source>
        <dbReference type="Pfam" id="PF13439"/>
    </source>
</evidence>
<dbReference type="EMBL" id="CP042243">
    <property type="protein sequence ID" value="QEK11449.1"/>
    <property type="molecule type" value="Genomic_DNA"/>
</dbReference>
<dbReference type="Gene3D" id="3.40.50.2000">
    <property type="entry name" value="Glycogen Phosphorylase B"/>
    <property type="match status" value="2"/>
</dbReference>
<dbReference type="Pfam" id="PF00534">
    <property type="entry name" value="Glycos_transf_1"/>
    <property type="match status" value="1"/>
</dbReference>
<keyword evidence="3" id="KW-0808">Transferase</keyword>
<dbReference type="AlphaFoldDB" id="A0A5C0SEP2"/>
<gene>
    <name evidence="3" type="ORF">FQB35_03155</name>
</gene>
<name>A0A5C0SEP2_CRATE</name>
<feature type="domain" description="Glycosyltransferase subfamily 4-like N-terminal" evidence="2">
    <location>
        <begin position="12"/>
        <end position="170"/>
    </location>
</feature>
<sequence>MKVIHVISGGDIGGAKTHVISLLKELKNRIDVDLVCFMEATFSEEAKKNGINTEVIVQKGRWDIGAVKKLADKIKTKKYDIIHCHGARANFIAILLKLFCSVPTVTTIHSDYRLDFQGDIFKNIVFKNINAFSLRFIDYYIGVSNSFKDMMIERGFPKDKVYSVYNGISFDEKISCINKEEFYKKYGIPYEKDSIYVGIMGRLHPVKGHEVFLDGAALAYKKNKDLRFLIAGDGEEEERLKEYARKLNIDHVTHFLGFMKNPYDFFNAIDINTLTSYSESFPYVILEGAIMKKPIISSRVGGIEDMIFNGDTGYVFEKGDFKSLGDRILSLAQSKEMRFKIGNNLYNFVKENFSTKNMADQHIKIYEKIIQNKR</sequence>
<protein>
    <submittedName>
        <fullName evidence="3">Glycosyltransferase</fullName>
    </submittedName>
</protein>
<evidence type="ECO:0000313" key="3">
    <source>
        <dbReference type="EMBL" id="QEK11449.1"/>
    </source>
</evidence>
<dbReference type="SUPFAM" id="SSF53756">
    <property type="entry name" value="UDP-Glycosyltransferase/glycogen phosphorylase"/>
    <property type="match status" value="1"/>
</dbReference>
<accession>A0A5C0SEP2</accession>
<dbReference type="OrthoDB" id="3199616at2"/>
<dbReference type="Pfam" id="PF13439">
    <property type="entry name" value="Glyco_transf_4"/>
    <property type="match status" value="1"/>
</dbReference>
<reference evidence="3 4" key="1">
    <citation type="submission" date="2019-07" db="EMBL/GenBank/DDBJ databases">
        <title>Complete genome of Crassaminicella thermophila SY095.</title>
        <authorList>
            <person name="Li X."/>
        </authorList>
    </citation>
    <scope>NUCLEOTIDE SEQUENCE [LARGE SCALE GENOMIC DNA]</scope>
    <source>
        <strain evidence="3 4">SY095</strain>
    </source>
</reference>
<proteinExistence type="predicted"/>
<dbReference type="InterPro" id="IPR001296">
    <property type="entry name" value="Glyco_trans_1"/>
</dbReference>
<dbReference type="GO" id="GO:0016757">
    <property type="term" value="F:glycosyltransferase activity"/>
    <property type="evidence" value="ECO:0007669"/>
    <property type="project" value="InterPro"/>
</dbReference>